<dbReference type="EMBL" id="CP036275">
    <property type="protein sequence ID" value="QDU38612.1"/>
    <property type="molecule type" value="Genomic_DNA"/>
</dbReference>
<organism evidence="6 7">
    <name type="scientific">Maioricimonas rarisocia</name>
    <dbReference type="NCBI Taxonomy" id="2528026"/>
    <lineage>
        <taxon>Bacteria</taxon>
        <taxon>Pseudomonadati</taxon>
        <taxon>Planctomycetota</taxon>
        <taxon>Planctomycetia</taxon>
        <taxon>Planctomycetales</taxon>
        <taxon>Planctomycetaceae</taxon>
        <taxon>Maioricimonas</taxon>
    </lineage>
</organism>
<evidence type="ECO:0000256" key="2">
    <source>
        <dbReference type="ARBA" id="ARBA00009348"/>
    </source>
</evidence>
<dbReference type="OrthoDB" id="7294637at2"/>
<dbReference type="GO" id="GO:0005737">
    <property type="term" value="C:cytoplasm"/>
    <property type="evidence" value="ECO:0007669"/>
    <property type="project" value="TreeGrafter"/>
</dbReference>
<dbReference type="Gene3D" id="2.120.10.10">
    <property type="match status" value="1"/>
</dbReference>
<feature type="signal peptide" evidence="4">
    <location>
        <begin position="1"/>
        <end position="31"/>
    </location>
</feature>
<dbReference type="GO" id="GO:0009313">
    <property type="term" value="P:oligosaccharide catabolic process"/>
    <property type="evidence" value="ECO:0007669"/>
    <property type="project" value="TreeGrafter"/>
</dbReference>
<dbReference type="RefSeq" id="WP_145369876.1">
    <property type="nucleotide sequence ID" value="NZ_CP036275.1"/>
</dbReference>
<dbReference type="Pfam" id="PF13088">
    <property type="entry name" value="BNR_2"/>
    <property type="match status" value="1"/>
</dbReference>
<feature type="chain" id="PRO_5021708089" description="exo-alpha-sialidase" evidence="4">
    <location>
        <begin position="32"/>
        <end position="391"/>
    </location>
</feature>
<gene>
    <name evidence="6" type="primary">nedA_1</name>
    <name evidence="6" type="ORF">Mal4_29410</name>
</gene>
<accession>A0A517Z7Z7</accession>
<proteinExistence type="inferred from homology"/>
<dbReference type="InterPro" id="IPR011040">
    <property type="entry name" value="Sialidase"/>
</dbReference>
<dbReference type="KEGG" id="mri:Mal4_29410"/>
<keyword evidence="4" id="KW-0732">Signal</keyword>
<name>A0A517Z7Z7_9PLAN</name>
<dbReference type="Proteomes" id="UP000320496">
    <property type="component" value="Chromosome"/>
</dbReference>
<dbReference type="AlphaFoldDB" id="A0A517Z7Z7"/>
<evidence type="ECO:0000313" key="7">
    <source>
        <dbReference type="Proteomes" id="UP000320496"/>
    </source>
</evidence>
<dbReference type="GO" id="GO:0006689">
    <property type="term" value="P:ganglioside catabolic process"/>
    <property type="evidence" value="ECO:0007669"/>
    <property type="project" value="TreeGrafter"/>
</dbReference>
<dbReference type="GO" id="GO:0016020">
    <property type="term" value="C:membrane"/>
    <property type="evidence" value="ECO:0007669"/>
    <property type="project" value="TreeGrafter"/>
</dbReference>
<dbReference type="PANTHER" id="PTHR10628:SF30">
    <property type="entry name" value="EXO-ALPHA-SIALIDASE"/>
    <property type="match status" value="1"/>
</dbReference>
<dbReference type="GO" id="GO:0004308">
    <property type="term" value="F:exo-alpha-sialidase activity"/>
    <property type="evidence" value="ECO:0007669"/>
    <property type="project" value="UniProtKB-EC"/>
</dbReference>
<comment type="catalytic activity">
    <reaction evidence="1">
        <text>Hydrolysis of alpha-(2-&gt;3)-, alpha-(2-&gt;6)-, alpha-(2-&gt;8)- glycosidic linkages of terminal sialic acid residues in oligosaccharides, glycoproteins, glycolipids, colominic acid and synthetic substrates.</text>
        <dbReference type="EC" id="3.2.1.18"/>
    </reaction>
</comment>
<sequence length="391" mass="42730" precursor="true">MLHCLQTFPRCGLLPFLTVVAALTAANSSRAEDLSEQVIWKSGEGGYHTYRIPSIITTGNGTVLAFCEGRKSGRGDSGNIDLLMKRSTDDGKTWSESVVVWDDGNNTCGNPCPVVDANTGRIHLLLTWNHGDDNGRELHEGTGRDTRRAFYSYSDDEGSNWTDPVEITDAVKLEAWAWYATGPGVGIQLTRGPHKGRLVVPCDYTTLEGPVHGSHAIYSDDGGKSWQLSDTISPTCNECQVAELSDGRLLMNARTQGASNTPRPYTGYRSIAYSSDGGTTWTDPVADDELGDPVCQASLIRYDGRRLLFSNPSPPISLKRGPRNRMTVYVSRDDGETWPVSRLVHEGPSAYSCLTRLPDGRIGLLYEAGEKNAYETITLATFSPEWIAGDE</sequence>
<evidence type="ECO:0000256" key="4">
    <source>
        <dbReference type="SAM" id="SignalP"/>
    </source>
</evidence>
<dbReference type="CDD" id="cd15482">
    <property type="entry name" value="Sialidase_non-viral"/>
    <property type="match status" value="1"/>
</dbReference>
<dbReference type="InterPro" id="IPR026856">
    <property type="entry name" value="Sialidase_fam"/>
</dbReference>
<reference evidence="6 7" key="1">
    <citation type="submission" date="2019-02" db="EMBL/GenBank/DDBJ databases">
        <title>Deep-cultivation of Planctomycetes and their phenomic and genomic characterization uncovers novel biology.</title>
        <authorList>
            <person name="Wiegand S."/>
            <person name="Jogler M."/>
            <person name="Boedeker C."/>
            <person name="Pinto D."/>
            <person name="Vollmers J."/>
            <person name="Rivas-Marin E."/>
            <person name="Kohn T."/>
            <person name="Peeters S.H."/>
            <person name="Heuer A."/>
            <person name="Rast P."/>
            <person name="Oberbeckmann S."/>
            <person name="Bunk B."/>
            <person name="Jeske O."/>
            <person name="Meyerdierks A."/>
            <person name="Storesund J.E."/>
            <person name="Kallscheuer N."/>
            <person name="Luecker S."/>
            <person name="Lage O.M."/>
            <person name="Pohl T."/>
            <person name="Merkel B.J."/>
            <person name="Hornburger P."/>
            <person name="Mueller R.-W."/>
            <person name="Bruemmer F."/>
            <person name="Labrenz M."/>
            <person name="Spormann A.M."/>
            <person name="Op den Camp H."/>
            <person name="Overmann J."/>
            <person name="Amann R."/>
            <person name="Jetten M.S.M."/>
            <person name="Mascher T."/>
            <person name="Medema M.H."/>
            <person name="Devos D.P."/>
            <person name="Kaster A.-K."/>
            <person name="Ovreas L."/>
            <person name="Rohde M."/>
            <person name="Galperin M.Y."/>
            <person name="Jogler C."/>
        </authorList>
    </citation>
    <scope>NUCLEOTIDE SEQUENCE [LARGE SCALE GENOMIC DNA]</scope>
    <source>
        <strain evidence="6 7">Mal4</strain>
    </source>
</reference>
<dbReference type="SUPFAM" id="SSF50939">
    <property type="entry name" value="Sialidases"/>
    <property type="match status" value="1"/>
</dbReference>
<evidence type="ECO:0000256" key="1">
    <source>
        <dbReference type="ARBA" id="ARBA00000427"/>
    </source>
</evidence>
<evidence type="ECO:0000256" key="3">
    <source>
        <dbReference type="ARBA" id="ARBA00012733"/>
    </source>
</evidence>
<dbReference type="InterPro" id="IPR036278">
    <property type="entry name" value="Sialidase_sf"/>
</dbReference>
<keyword evidence="6" id="KW-0326">Glycosidase</keyword>
<evidence type="ECO:0000259" key="5">
    <source>
        <dbReference type="Pfam" id="PF13088"/>
    </source>
</evidence>
<evidence type="ECO:0000313" key="6">
    <source>
        <dbReference type="EMBL" id="QDU38612.1"/>
    </source>
</evidence>
<protein>
    <recommendedName>
        <fullName evidence="3">exo-alpha-sialidase</fullName>
        <ecNumber evidence="3">3.2.1.18</ecNumber>
    </recommendedName>
</protein>
<dbReference type="PANTHER" id="PTHR10628">
    <property type="entry name" value="SIALIDASE"/>
    <property type="match status" value="1"/>
</dbReference>
<comment type="similarity">
    <text evidence="2">Belongs to the glycosyl hydrolase 33 family.</text>
</comment>
<feature type="domain" description="Sialidase" evidence="5">
    <location>
        <begin position="62"/>
        <end position="363"/>
    </location>
</feature>
<dbReference type="EC" id="3.2.1.18" evidence="3"/>
<keyword evidence="6" id="KW-0378">Hydrolase</keyword>
<keyword evidence="7" id="KW-1185">Reference proteome</keyword>